<gene>
    <name evidence="5" type="ORF">L0U89_05320</name>
</gene>
<dbReference type="InterPro" id="IPR000792">
    <property type="entry name" value="Tscrpt_reg_LuxR_C"/>
</dbReference>
<dbReference type="SMART" id="SM00421">
    <property type="entry name" value="HTH_LUXR"/>
    <property type="match status" value="1"/>
</dbReference>
<dbReference type="PANTHER" id="PTHR44688:SF16">
    <property type="entry name" value="DNA-BINDING TRANSCRIPTIONAL ACTIVATOR DEVR_DOSR"/>
    <property type="match status" value="1"/>
</dbReference>
<dbReference type="Pfam" id="PF00196">
    <property type="entry name" value="GerE"/>
    <property type="match status" value="1"/>
</dbReference>
<comment type="caution">
    <text evidence="5">The sequence shown here is derived from an EMBL/GenBank/DDBJ whole genome shotgun (WGS) entry which is preliminary data.</text>
</comment>
<protein>
    <submittedName>
        <fullName evidence="5">Helix-turn-helix transcriptional regulator</fullName>
    </submittedName>
</protein>
<dbReference type="EMBL" id="JAKEVZ010000003">
    <property type="protein sequence ID" value="MCF1750485.1"/>
    <property type="molecule type" value="Genomic_DNA"/>
</dbReference>
<accession>A0ABS9BT16</accession>
<feature type="domain" description="HTH luxR-type" evidence="4">
    <location>
        <begin position="199"/>
        <end position="264"/>
    </location>
</feature>
<evidence type="ECO:0000313" key="5">
    <source>
        <dbReference type="EMBL" id="MCF1750485.1"/>
    </source>
</evidence>
<name>A0ABS9BT16_9BACT</name>
<dbReference type="Gene3D" id="1.10.10.10">
    <property type="entry name" value="Winged helix-like DNA-binding domain superfamily/Winged helix DNA-binding domain"/>
    <property type="match status" value="1"/>
</dbReference>
<evidence type="ECO:0000256" key="2">
    <source>
        <dbReference type="ARBA" id="ARBA00023125"/>
    </source>
</evidence>
<keyword evidence="6" id="KW-1185">Reference proteome</keyword>
<keyword evidence="2" id="KW-0238">DNA-binding</keyword>
<organism evidence="5 6">
    <name type="scientific">Mariniradius sediminis</name>
    <dbReference type="NCBI Taxonomy" id="2909237"/>
    <lineage>
        <taxon>Bacteria</taxon>
        <taxon>Pseudomonadati</taxon>
        <taxon>Bacteroidota</taxon>
        <taxon>Cytophagia</taxon>
        <taxon>Cytophagales</taxon>
        <taxon>Cyclobacteriaceae</taxon>
        <taxon>Mariniradius</taxon>
    </lineage>
</organism>
<dbReference type="InterPro" id="IPR036388">
    <property type="entry name" value="WH-like_DNA-bd_sf"/>
</dbReference>
<keyword evidence="1" id="KW-0805">Transcription regulation</keyword>
<proteinExistence type="predicted"/>
<dbReference type="InterPro" id="IPR016032">
    <property type="entry name" value="Sig_transdc_resp-reg_C-effctor"/>
</dbReference>
<dbReference type="RefSeq" id="WP_234860580.1">
    <property type="nucleotide sequence ID" value="NZ_JAKEVZ010000003.1"/>
</dbReference>
<dbReference type="PANTHER" id="PTHR44688">
    <property type="entry name" value="DNA-BINDING TRANSCRIPTIONAL ACTIVATOR DEVR_DOSR"/>
    <property type="match status" value="1"/>
</dbReference>
<keyword evidence="3" id="KW-0804">Transcription</keyword>
<dbReference type="CDD" id="cd06170">
    <property type="entry name" value="LuxR_C_like"/>
    <property type="match status" value="1"/>
</dbReference>
<dbReference type="Gene3D" id="3.30.450.20">
    <property type="entry name" value="PAS domain"/>
    <property type="match status" value="1"/>
</dbReference>
<dbReference type="Proteomes" id="UP001201449">
    <property type="component" value="Unassembled WGS sequence"/>
</dbReference>
<dbReference type="SUPFAM" id="SSF46894">
    <property type="entry name" value="C-terminal effector domain of the bipartite response regulators"/>
    <property type="match status" value="1"/>
</dbReference>
<evidence type="ECO:0000256" key="3">
    <source>
        <dbReference type="ARBA" id="ARBA00023163"/>
    </source>
</evidence>
<sequence>MELGLLEELKKQNKISEFFSIWKGREFVSYPGEKQLIADLRKIADGLGMRDGLILGCFDYRDMSLAFFTENIEQLSGYSADFLRQNGLVGVISALHPQDAKEHAEFNNRILREFEKASLSEKRTFEASYTLRWLHKYTKEEIWFFVKAKPYFIDEDGNYILDLHIGLKITNNESLKEYDWSFSYTKDSGRKITFKKENLDTTLLYLTRKEKEVARWLLEGLDSNEIADKMHISVNTVFVHRKKLLKKLNAKSSVELAKLLTMQDLM</sequence>
<reference evidence="5 6" key="1">
    <citation type="submission" date="2022-01" db="EMBL/GenBank/DDBJ databases">
        <title>Mariniradius saccharolyticus sp. nov., isolated from sediment of a river.</title>
        <authorList>
            <person name="Liu H."/>
        </authorList>
    </citation>
    <scope>NUCLEOTIDE SEQUENCE [LARGE SCALE GENOMIC DNA]</scope>
    <source>
        <strain evidence="5 6">RY-2</strain>
    </source>
</reference>
<evidence type="ECO:0000313" key="6">
    <source>
        <dbReference type="Proteomes" id="UP001201449"/>
    </source>
</evidence>
<dbReference type="PRINTS" id="PR00038">
    <property type="entry name" value="HTHLUXR"/>
</dbReference>
<evidence type="ECO:0000256" key="1">
    <source>
        <dbReference type="ARBA" id="ARBA00023015"/>
    </source>
</evidence>
<dbReference type="PROSITE" id="PS50043">
    <property type="entry name" value="HTH_LUXR_2"/>
    <property type="match status" value="1"/>
</dbReference>
<evidence type="ECO:0000259" key="4">
    <source>
        <dbReference type="PROSITE" id="PS50043"/>
    </source>
</evidence>